<proteinExistence type="inferred from homology"/>
<dbReference type="GO" id="GO:0034039">
    <property type="term" value="F:8-oxo-7,8-dihydroguanine DNA N-glycosylase activity"/>
    <property type="evidence" value="ECO:0007669"/>
    <property type="project" value="TreeGrafter"/>
</dbReference>
<evidence type="ECO:0000256" key="3">
    <source>
        <dbReference type="ARBA" id="ARBA00008343"/>
    </source>
</evidence>
<keyword evidence="13 16" id="KW-0326">Glycosidase</keyword>
<evidence type="ECO:0000313" key="16">
    <source>
        <dbReference type="EMBL" id="VAX13544.1"/>
    </source>
</evidence>
<dbReference type="InterPro" id="IPR015797">
    <property type="entry name" value="NUDIX_hydrolase-like_dom_sf"/>
</dbReference>
<evidence type="ECO:0000256" key="2">
    <source>
        <dbReference type="ARBA" id="ARBA00001966"/>
    </source>
</evidence>
<dbReference type="InterPro" id="IPR000445">
    <property type="entry name" value="HhH_motif"/>
</dbReference>
<dbReference type="Pfam" id="PF00633">
    <property type="entry name" value="HHH"/>
    <property type="match status" value="1"/>
</dbReference>
<dbReference type="GO" id="GO:0000701">
    <property type="term" value="F:purine-specific mismatch base pair DNA N-glycosylase activity"/>
    <property type="evidence" value="ECO:0007669"/>
    <property type="project" value="UniProtKB-EC"/>
</dbReference>
<evidence type="ECO:0000256" key="14">
    <source>
        <dbReference type="SAM" id="MobiDB-lite"/>
    </source>
</evidence>
<evidence type="ECO:0000256" key="9">
    <source>
        <dbReference type="ARBA" id="ARBA00022801"/>
    </source>
</evidence>
<feature type="domain" description="HhH-GPD" evidence="15">
    <location>
        <begin position="39"/>
        <end position="190"/>
    </location>
</feature>
<dbReference type="EMBL" id="UOFZ01000121">
    <property type="protein sequence ID" value="VAX13544.1"/>
    <property type="molecule type" value="Genomic_DNA"/>
</dbReference>
<dbReference type="CDD" id="cd03431">
    <property type="entry name" value="NUDIX_DNA_Glycosylase_C-MutY"/>
    <property type="match status" value="1"/>
</dbReference>
<dbReference type="AlphaFoldDB" id="A0A3B1BNZ2"/>
<evidence type="ECO:0000256" key="1">
    <source>
        <dbReference type="ARBA" id="ARBA00000843"/>
    </source>
</evidence>
<dbReference type="NCBIfam" id="NF008132">
    <property type="entry name" value="PRK10880.1"/>
    <property type="match status" value="1"/>
</dbReference>
<keyword evidence="12" id="KW-0234">DNA repair</keyword>
<comment type="catalytic activity">
    <reaction evidence="1">
        <text>Hydrolyzes free adenine bases from 7,8-dihydro-8-oxoguanine:adenine mismatched double-stranded DNA, leaving an apurinic site.</text>
        <dbReference type="EC" id="3.2.2.31"/>
    </reaction>
</comment>
<dbReference type="InterPro" id="IPR003265">
    <property type="entry name" value="HhH-GPD_domain"/>
</dbReference>
<dbReference type="Pfam" id="PF00730">
    <property type="entry name" value="HhH-GPD"/>
    <property type="match status" value="1"/>
</dbReference>
<gene>
    <name evidence="16" type="ORF">MNBD_GAMMA24-913</name>
</gene>
<dbReference type="FunFam" id="1.10.340.30:FF:000002">
    <property type="entry name" value="Adenine DNA glycosylase"/>
    <property type="match status" value="1"/>
</dbReference>
<evidence type="ECO:0000259" key="15">
    <source>
        <dbReference type="SMART" id="SM00478"/>
    </source>
</evidence>
<dbReference type="SUPFAM" id="SSF55811">
    <property type="entry name" value="Nudix"/>
    <property type="match status" value="1"/>
</dbReference>
<sequence length="354" mass="40338">MPDSTIAQTLLTWFDQHGRHDLPWQHPRTLYRVWVSEIMLQQTQVTTVIPYFNRFMDSFPDIRHLAQADEDKIMQHWSGLGYYARARNLHKAARQIIEQHAGIFPENLDEVLALPGIGRSTAAAILAQACGQRHAILDGNVKRVLTRLYAIEGWPGQKAVADQLWILSENITPRQRLVDYTQTIMDFGAILCRRSQPRCGHCPISDHCQAFRLGQPQCYPSSKPRKTLPVKTTRMLLLRNKQGHVLLLKRPPSGIWGSLWSLPECDHDLDITAFCREQLGIKASHMKTGNVLRHSFSHFHLDITPVTAHASPSAHAVMAPDERVWYNSRQPDSRGLPAPVKRLLEQQTSNPEQE</sequence>
<dbReference type="InterPro" id="IPR005760">
    <property type="entry name" value="A/G_AdeGlyc_MutY"/>
</dbReference>
<accession>A0A3B1BNZ2</accession>
<keyword evidence="8" id="KW-0227">DNA damage</keyword>
<dbReference type="InterPro" id="IPR011257">
    <property type="entry name" value="DNA_glycosylase"/>
</dbReference>
<dbReference type="CDD" id="cd00056">
    <property type="entry name" value="ENDO3c"/>
    <property type="match status" value="1"/>
</dbReference>
<keyword evidence="6" id="KW-0004">4Fe-4S</keyword>
<evidence type="ECO:0000256" key="11">
    <source>
        <dbReference type="ARBA" id="ARBA00023014"/>
    </source>
</evidence>
<dbReference type="Gene3D" id="1.10.340.30">
    <property type="entry name" value="Hypothetical protein, domain 2"/>
    <property type="match status" value="1"/>
</dbReference>
<dbReference type="GO" id="GO:0006298">
    <property type="term" value="P:mismatch repair"/>
    <property type="evidence" value="ECO:0007669"/>
    <property type="project" value="TreeGrafter"/>
</dbReference>
<comment type="similarity">
    <text evidence="3">Belongs to the Nth/MutY family.</text>
</comment>
<evidence type="ECO:0000256" key="12">
    <source>
        <dbReference type="ARBA" id="ARBA00023204"/>
    </source>
</evidence>
<feature type="region of interest" description="Disordered" evidence="14">
    <location>
        <begin position="327"/>
        <end position="354"/>
    </location>
</feature>
<dbReference type="GO" id="GO:0046872">
    <property type="term" value="F:metal ion binding"/>
    <property type="evidence" value="ECO:0007669"/>
    <property type="project" value="UniProtKB-KW"/>
</dbReference>
<dbReference type="InterPro" id="IPR029119">
    <property type="entry name" value="MutY_C"/>
</dbReference>
<evidence type="ECO:0000256" key="4">
    <source>
        <dbReference type="ARBA" id="ARBA00012045"/>
    </source>
</evidence>
<keyword evidence="11" id="KW-0411">Iron-sulfur</keyword>
<feature type="compositionally biased region" description="Polar residues" evidence="14">
    <location>
        <begin position="345"/>
        <end position="354"/>
    </location>
</feature>
<comment type="cofactor">
    <cofactor evidence="2">
        <name>[4Fe-4S] cluster</name>
        <dbReference type="ChEBI" id="CHEBI:49883"/>
    </cofactor>
</comment>
<organism evidence="16">
    <name type="scientific">hydrothermal vent metagenome</name>
    <dbReference type="NCBI Taxonomy" id="652676"/>
    <lineage>
        <taxon>unclassified sequences</taxon>
        <taxon>metagenomes</taxon>
        <taxon>ecological metagenomes</taxon>
    </lineage>
</organism>
<evidence type="ECO:0000256" key="10">
    <source>
        <dbReference type="ARBA" id="ARBA00023004"/>
    </source>
</evidence>
<dbReference type="GO" id="GO:0035485">
    <property type="term" value="F:adenine/guanine mispair binding"/>
    <property type="evidence" value="ECO:0007669"/>
    <property type="project" value="TreeGrafter"/>
</dbReference>
<protein>
    <recommendedName>
        <fullName evidence="5">Adenine DNA glycosylase</fullName>
        <ecNumber evidence="4">3.2.2.31</ecNumber>
    </recommendedName>
</protein>
<keyword evidence="10" id="KW-0408">Iron</keyword>
<evidence type="ECO:0000256" key="8">
    <source>
        <dbReference type="ARBA" id="ARBA00022763"/>
    </source>
</evidence>
<evidence type="ECO:0000256" key="6">
    <source>
        <dbReference type="ARBA" id="ARBA00022485"/>
    </source>
</evidence>
<dbReference type="PANTHER" id="PTHR42944:SF1">
    <property type="entry name" value="ADENINE DNA GLYCOSYLASE"/>
    <property type="match status" value="1"/>
</dbReference>
<dbReference type="InterPro" id="IPR023170">
    <property type="entry name" value="HhH_base_excis_C"/>
</dbReference>
<dbReference type="EC" id="3.2.2.31" evidence="4"/>
<dbReference type="PANTHER" id="PTHR42944">
    <property type="entry name" value="ADENINE DNA GLYCOSYLASE"/>
    <property type="match status" value="1"/>
</dbReference>
<reference evidence="16" key="1">
    <citation type="submission" date="2018-06" db="EMBL/GenBank/DDBJ databases">
        <authorList>
            <person name="Zhirakovskaya E."/>
        </authorList>
    </citation>
    <scope>NUCLEOTIDE SEQUENCE</scope>
</reference>
<dbReference type="Pfam" id="PF14815">
    <property type="entry name" value="NUDIX_4"/>
    <property type="match status" value="1"/>
</dbReference>
<dbReference type="NCBIfam" id="TIGR01084">
    <property type="entry name" value="mutY"/>
    <property type="match status" value="1"/>
</dbReference>
<evidence type="ECO:0000256" key="5">
    <source>
        <dbReference type="ARBA" id="ARBA00022023"/>
    </source>
</evidence>
<dbReference type="Gene3D" id="1.10.1670.10">
    <property type="entry name" value="Helix-hairpin-Helix base-excision DNA repair enzymes (C-terminal)"/>
    <property type="match status" value="1"/>
</dbReference>
<dbReference type="Gene3D" id="3.90.79.10">
    <property type="entry name" value="Nucleoside Triphosphate Pyrophosphohydrolase"/>
    <property type="match status" value="1"/>
</dbReference>
<dbReference type="GO" id="GO:0006284">
    <property type="term" value="P:base-excision repair"/>
    <property type="evidence" value="ECO:0007669"/>
    <property type="project" value="InterPro"/>
</dbReference>
<dbReference type="GO" id="GO:0032357">
    <property type="term" value="F:oxidized purine DNA binding"/>
    <property type="evidence" value="ECO:0007669"/>
    <property type="project" value="TreeGrafter"/>
</dbReference>
<keyword evidence="7" id="KW-0479">Metal-binding</keyword>
<dbReference type="SUPFAM" id="SSF48150">
    <property type="entry name" value="DNA-glycosylase"/>
    <property type="match status" value="1"/>
</dbReference>
<keyword evidence="9 16" id="KW-0378">Hydrolase</keyword>
<evidence type="ECO:0000256" key="7">
    <source>
        <dbReference type="ARBA" id="ARBA00022723"/>
    </source>
</evidence>
<dbReference type="SMART" id="SM00478">
    <property type="entry name" value="ENDO3c"/>
    <property type="match status" value="1"/>
</dbReference>
<evidence type="ECO:0000256" key="13">
    <source>
        <dbReference type="ARBA" id="ARBA00023295"/>
    </source>
</evidence>
<dbReference type="GO" id="GO:0051539">
    <property type="term" value="F:4 iron, 4 sulfur cluster binding"/>
    <property type="evidence" value="ECO:0007669"/>
    <property type="project" value="UniProtKB-KW"/>
</dbReference>
<dbReference type="InterPro" id="IPR044298">
    <property type="entry name" value="MIG/MutY"/>
</dbReference>
<name>A0A3B1BNZ2_9ZZZZ</name>